<evidence type="ECO:0000313" key="10">
    <source>
        <dbReference type="EMBL" id="PIM99202.1"/>
    </source>
</evidence>
<dbReference type="AlphaFoldDB" id="A0A2G9G1L6"/>
<dbReference type="CDD" id="cd18914">
    <property type="entry name" value="bHLH_AtORG2_like"/>
    <property type="match status" value="1"/>
</dbReference>
<dbReference type="SUPFAM" id="SSF47459">
    <property type="entry name" value="HLH, helix-loop-helix DNA-binding domain"/>
    <property type="match status" value="1"/>
</dbReference>
<dbReference type="Proteomes" id="UP000231279">
    <property type="component" value="Unassembled WGS sequence"/>
</dbReference>
<evidence type="ECO:0000259" key="9">
    <source>
        <dbReference type="PROSITE" id="PS50888"/>
    </source>
</evidence>
<evidence type="ECO:0000256" key="5">
    <source>
        <dbReference type="ARBA" id="ARBA00023163"/>
    </source>
</evidence>
<reference evidence="11" key="1">
    <citation type="journal article" date="2018" name="Gigascience">
        <title>Genome assembly of the Pink Ipe (Handroanthus impetiginosus, Bignoniaceae), a highly valued, ecologically keystone Neotropical timber forest tree.</title>
        <authorList>
            <person name="Silva-Junior O.B."/>
            <person name="Grattapaglia D."/>
            <person name="Novaes E."/>
            <person name="Collevatti R.G."/>
        </authorList>
    </citation>
    <scope>NUCLEOTIDE SEQUENCE [LARGE SCALE GENOMIC DNA]</scope>
    <source>
        <strain evidence="11">cv. UFG-1</strain>
    </source>
</reference>
<protein>
    <recommendedName>
        <fullName evidence="9">BHLH domain-containing protein</fullName>
    </recommendedName>
</protein>
<proteinExistence type="predicted"/>
<dbReference type="GO" id="GO:0090575">
    <property type="term" value="C:RNA polymerase II transcription regulator complex"/>
    <property type="evidence" value="ECO:0007669"/>
    <property type="project" value="TreeGrafter"/>
</dbReference>
<evidence type="ECO:0000256" key="8">
    <source>
        <dbReference type="SAM" id="MobiDB-lite"/>
    </source>
</evidence>
<comment type="subunit">
    <text evidence="2">Homodimer.</text>
</comment>
<evidence type="ECO:0000256" key="6">
    <source>
        <dbReference type="ARBA" id="ARBA00023242"/>
    </source>
</evidence>
<sequence length="240" mass="27429">MFPLQSDGFVLEDSLFFEQDKFLEDLLADCGDRVEGNKVISDKGIKKRQKVEKTKDDSQSSNESKKIMHRDIERQRRQEMAGLYASLRSLLPLEYVKGKRSISDHMQQAVSYIKHMEKKIDEMQTKRDKLKKFSSSQRPEIHMYIADDPMSNTGGLCNSVKINPCRGGMEILITSSLNKEGFPLSKVLTLLVGGGFDVITCISTRVDAWFLHKIQIEVNNLRSINLIELQEKLVNVIKFA</sequence>
<gene>
    <name evidence="10" type="ORF">CDL12_28307</name>
</gene>
<dbReference type="STRING" id="429701.A0A2G9G1L6"/>
<feature type="region of interest" description="Disordered" evidence="8">
    <location>
        <begin position="45"/>
        <end position="72"/>
    </location>
</feature>
<evidence type="ECO:0000256" key="3">
    <source>
        <dbReference type="ARBA" id="ARBA00023015"/>
    </source>
</evidence>
<feature type="compositionally biased region" description="Basic and acidic residues" evidence="8">
    <location>
        <begin position="51"/>
        <end position="72"/>
    </location>
</feature>
<evidence type="ECO:0000256" key="7">
    <source>
        <dbReference type="SAM" id="Coils"/>
    </source>
</evidence>
<dbReference type="InterPro" id="IPR036638">
    <property type="entry name" value="HLH_DNA-bd_sf"/>
</dbReference>
<dbReference type="GO" id="GO:0000977">
    <property type="term" value="F:RNA polymerase II transcription regulatory region sequence-specific DNA binding"/>
    <property type="evidence" value="ECO:0007669"/>
    <property type="project" value="TreeGrafter"/>
</dbReference>
<keyword evidence="6" id="KW-0539">Nucleus</keyword>
<keyword evidence="5" id="KW-0804">Transcription</keyword>
<keyword evidence="7" id="KW-0175">Coiled coil</keyword>
<evidence type="ECO:0000313" key="11">
    <source>
        <dbReference type="Proteomes" id="UP000231279"/>
    </source>
</evidence>
<dbReference type="InterPro" id="IPR015660">
    <property type="entry name" value="MASH1/Ascl1a-like"/>
</dbReference>
<evidence type="ECO:0000256" key="1">
    <source>
        <dbReference type="ARBA" id="ARBA00004123"/>
    </source>
</evidence>
<name>A0A2G9G1L6_9LAMI</name>
<feature type="domain" description="BHLH" evidence="9">
    <location>
        <begin position="64"/>
        <end position="116"/>
    </location>
</feature>
<comment type="caution">
    <text evidence="10">The sequence shown here is derived from an EMBL/GenBank/DDBJ whole genome shotgun (WGS) entry which is preliminary data.</text>
</comment>
<dbReference type="PROSITE" id="PS50888">
    <property type="entry name" value="BHLH"/>
    <property type="match status" value="1"/>
</dbReference>
<keyword evidence="3" id="KW-0805">Transcription regulation</keyword>
<dbReference type="Gene3D" id="4.10.280.10">
    <property type="entry name" value="Helix-loop-helix DNA-binding domain"/>
    <property type="match status" value="1"/>
</dbReference>
<dbReference type="GO" id="GO:0046983">
    <property type="term" value="F:protein dimerization activity"/>
    <property type="evidence" value="ECO:0007669"/>
    <property type="project" value="InterPro"/>
</dbReference>
<dbReference type="SMART" id="SM00353">
    <property type="entry name" value="HLH"/>
    <property type="match status" value="1"/>
</dbReference>
<dbReference type="GO" id="GO:0000981">
    <property type="term" value="F:DNA-binding transcription factor activity, RNA polymerase II-specific"/>
    <property type="evidence" value="ECO:0007669"/>
    <property type="project" value="TreeGrafter"/>
</dbReference>
<dbReference type="InterPro" id="IPR011598">
    <property type="entry name" value="bHLH_dom"/>
</dbReference>
<dbReference type="PANTHER" id="PTHR13935:SF106">
    <property type="entry name" value="ACHAETE-SCUTE COMPLEX PROTEIN T5-RELATED"/>
    <property type="match status" value="1"/>
</dbReference>
<dbReference type="Pfam" id="PF00010">
    <property type="entry name" value="HLH"/>
    <property type="match status" value="1"/>
</dbReference>
<comment type="subcellular location">
    <subcellularLocation>
        <location evidence="1">Nucleus</location>
    </subcellularLocation>
</comment>
<accession>A0A2G9G1L6</accession>
<keyword evidence="11" id="KW-1185">Reference proteome</keyword>
<organism evidence="10 11">
    <name type="scientific">Handroanthus impetiginosus</name>
    <dbReference type="NCBI Taxonomy" id="429701"/>
    <lineage>
        <taxon>Eukaryota</taxon>
        <taxon>Viridiplantae</taxon>
        <taxon>Streptophyta</taxon>
        <taxon>Embryophyta</taxon>
        <taxon>Tracheophyta</taxon>
        <taxon>Spermatophyta</taxon>
        <taxon>Magnoliopsida</taxon>
        <taxon>eudicotyledons</taxon>
        <taxon>Gunneridae</taxon>
        <taxon>Pentapetalae</taxon>
        <taxon>asterids</taxon>
        <taxon>lamiids</taxon>
        <taxon>Lamiales</taxon>
        <taxon>Bignoniaceae</taxon>
        <taxon>Crescentiina</taxon>
        <taxon>Tabebuia alliance</taxon>
        <taxon>Handroanthus</taxon>
    </lineage>
</organism>
<dbReference type="OrthoDB" id="1935281at2759"/>
<keyword evidence="4" id="KW-0238">DNA-binding</keyword>
<evidence type="ECO:0000256" key="2">
    <source>
        <dbReference type="ARBA" id="ARBA00011738"/>
    </source>
</evidence>
<dbReference type="FunFam" id="4.10.280.10:FF:000085">
    <property type="entry name" value="Transcription factor bHLH126"/>
    <property type="match status" value="1"/>
</dbReference>
<feature type="coiled-coil region" evidence="7">
    <location>
        <begin position="106"/>
        <end position="133"/>
    </location>
</feature>
<dbReference type="EMBL" id="NKXS01007736">
    <property type="protein sequence ID" value="PIM99202.1"/>
    <property type="molecule type" value="Genomic_DNA"/>
</dbReference>
<evidence type="ECO:0000256" key="4">
    <source>
        <dbReference type="ARBA" id="ARBA00023125"/>
    </source>
</evidence>
<dbReference type="PANTHER" id="PTHR13935">
    <property type="entry name" value="ACHAETE-SCUTE TRANSCRIPTION FACTOR-RELATED"/>
    <property type="match status" value="1"/>
</dbReference>